<dbReference type="GeneID" id="37036872"/>
<dbReference type="STRING" id="1522189.A0A316VR33"/>
<dbReference type="PRINTS" id="PR01348">
    <property type="entry name" value="ICLNCHANNEL"/>
</dbReference>
<dbReference type="InterPro" id="IPR039924">
    <property type="entry name" value="ICln/Lot5/Saf5"/>
</dbReference>
<evidence type="ECO:0000256" key="5">
    <source>
        <dbReference type="ARBA" id="ARBA00022490"/>
    </source>
</evidence>
<dbReference type="GO" id="GO:0019722">
    <property type="term" value="P:calcium-mediated signaling"/>
    <property type="evidence" value="ECO:0007669"/>
    <property type="project" value="InterPro"/>
</dbReference>
<dbReference type="GO" id="GO:0005829">
    <property type="term" value="C:cytosol"/>
    <property type="evidence" value="ECO:0007669"/>
    <property type="project" value="InterPro"/>
</dbReference>
<feature type="region of interest" description="Disordered" evidence="7">
    <location>
        <begin position="483"/>
        <end position="548"/>
    </location>
</feature>
<dbReference type="Pfam" id="PF03517">
    <property type="entry name" value="Voldacs"/>
    <property type="match status" value="1"/>
</dbReference>
<feature type="compositionally biased region" description="Polar residues" evidence="7">
    <location>
        <begin position="239"/>
        <end position="249"/>
    </location>
</feature>
<feature type="compositionally biased region" description="Polar residues" evidence="7">
    <location>
        <begin position="487"/>
        <end position="507"/>
    </location>
</feature>
<keyword evidence="9" id="KW-1185">Reference proteome</keyword>
<proteinExistence type="inferred from homology"/>
<dbReference type="InterPro" id="IPR012677">
    <property type="entry name" value="Nucleotide-bd_a/b_plait_sf"/>
</dbReference>
<dbReference type="RefSeq" id="XP_025366023.1">
    <property type="nucleotide sequence ID" value="XM_025515002.1"/>
</dbReference>
<evidence type="ECO:0000256" key="7">
    <source>
        <dbReference type="SAM" id="MobiDB-lite"/>
    </source>
</evidence>
<evidence type="ECO:0000256" key="2">
    <source>
        <dbReference type="ARBA" id="ARBA00004496"/>
    </source>
</evidence>
<dbReference type="InterPro" id="IPR006931">
    <property type="entry name" value="Calcipressin"/>
</dbReference>
<organism evidence="8 9">
    <name type="scientific">Ceraceosorus guamensis</name>
    <dbReference type="NCBI Taxonomy" id="1522189"/>
    <lineage>
        <taxon>Eukaryota</taxon>
        <taxon>Fungi</taxon>
        <taxon>Dikarya</taxon>
        <taxon>Basidiomycota</taxon>
        <taxon>Ustilaginomycotina</taxon>
        <taxon>Exobasidiomycetes</taxon>
        <taxon>Ceraceosorales</taxon>
        <taxon>Ceraceosoraceae</taxon>
        <taxon>Ceraceosorus</taxon>
    </lineage>
</organism>
<sequence length="548" mass="58018">MPFKPISSPPFTITPAEHETHQQSTPSSFGEVHVRPPVLRTYLENVRCRIKPAPTDLHATAGDTYEQVGTLWVTDESLSFLTASSIGWTLDYPTLSLHAVSRTLPDGFQSDESEEAGCVYCQTDDGLDEQDDAEGEEEEGLREMWLLPPDQSQLEPLFASLSRAASLHPSVLDGGESSHPFASLGAFGTGLANGGDSSDFDDAEEEEEDGGVELNDGGRRTLERLNALLEGDQADPETNRATRNQASTSKTVLPTNSLNLTGLPEVFFQEPSLVSGLLDLLHVCGSLASWHPLPSFERAIVVFEESAGAARAKDVVDGLVLQFEQDGKEADANVDAERLFARRTKGVPAIRAYFGPQTPLSYEEASKHLGVPMTDRNFLISPPGSPPVGWEPIVEDPPNRDTLADDLIRALGALRDSGANVAQGGTSEMVEGQGDAESVLTTTVLEPSKAPAPPRHPLAPHNAAMQGDEHGIISVPGVVVEEVHSRPSPNGQGTPSTAHPHSITSVKATIESMKGSPSPGLGGALAAGGGGGGARITPTGRPPLARDE</sequence>
<comment type="similarity">
    <text evidence="3">Belongs to the pICln (TC 1.A.47) family.</text>
</comment>
<dbReference type="GO" id="GO:0006821">
    <property type="term" value="P:chloride transport"/>
    <property type="evidence" value="ECO:0007669"/>
    <property type="project" value="InterPro"/>
</dbReference>
<evidence type="ECO:0000256" key="1">
    <source>
        <dbReference type="ARBA" id="ARBA00004123"/>
    </source>
</evidence>
<name>A0A316VR33_9BASI</name>
<evidence type="ECO:0000256" key="4">
    <source>
        <dbReference type="ARBA" id="ARBA00008209"/>
    </source>
</evidence>
<dbReference type="Proteomes" id="UP000245783">
    <property type="component" value="Unassembled WGS sequence"/>
</dbReference>
<dbReference type="InterPro" id="IPR003521">
    <property type="entry name" value="ICln"/>
</dbReference>
<evidence type="ECO:0000313" key="9">
    <source>
        <dbReference type="Proteomes" id="UP000245783"/>
    </source>
</evidence>
<evidence type="ECO:0000313" key="8">
    <source>
        <dbReference type="EMBL" id="PWN38863.1"/>
    </source>
</evidence>
<dbReference type="PANTHER" id="PTHR10300">
    <property type="entry name" value="CALCIPRESSIN"/>
    <property type="match status" value="1"/>
</dbReference>
<comment type="subcellular location">
    <subcellularLocation>
        <location evidence="2">Cytoplasm</location>
    </subcellularLocation>
    <subcellularLocation>
        <location evidence="1">Nucleus</location>
    </subcellularLocation>
</comment>
<dbReference type="GO" id="GO:0034709">
    <property type="term" value="C:methylosome"/>
    <property type="evidence" value="ECO:0007669"/>
    <property type="project" value="InterPro"/>
</dbReference>
<dbReference type="Pfam" id="PF04847">
    <property type="entry name" value="Calcipressin"/>
    <property type="match status" value="1"/>
</dbReference>
<dbReference type="Gene3D" id="2.30.29.30">
    <property type="entry name" value="Pleckstrin-homology domain (PH domain)/Phosphotyrosine-binding domain (PTB)"/>
    <property type="match status" value="1"/>
</dbReference>
<dbReference type="GO" id="GO:0005634">
    <property type="term" value="C:nucleus"/>
    <property type="evidence" value="ECO:0007669"/>
    <property type="project" value="UniProtKB-SubCell"/>
</dbReference>
<keyword evidence="6" id="KW-0539">Nucleus</keyword>
<dbReference type="GO" id="GO:0034715">
    <property type="term" value="C:pICln-Sm protein complex"/>
    <property type="evidence" value="ECO:0007669"/>
    <property type="project" value="InterPro"/>
</dbReference>
<dbReference type="Gene3D" id="3.30.70.330">
    <property type="match status" value="1"/>
</dbReference>
<comment type="similarity">
    <text evidence="4">Belongs to the RCAN family.</text>
</comment>
<accession>A0A316VR33</accession>
<evidence type="ECO:0000256" key="6">
    <source>
        <dbReference type="ARBA" id="ARBA00023242"/>
    </source>
</evidence>
<feature type="region of interest" description="Disordered" evidence="7">
    <location>
        <begin position="230"/>
        <end position="249"/>
    </location>
</feature>
<reference evidence="8 9" key="1">
    <citation type="journal article" date="2018" name="Mol. Biol. Evol.">
        <title>Broad Genomic Sampling Reveals a Smut Pathogenic Ancestry of the Fungal Clade Ustilaginomycotina.</title>
        <authorList>
            <person name="Kijpornyongpan T."/>
            <person name="Mondo S.J."/>
            <person name="Barry K."/>
            <person name="Sandor L."/>
            <person name="Lee J."/>
            <person name="Lipzen A."/>
            <person name="Pangilinan J."/>
            <person name="LaButti K."/>
            <person name="Hainaut M."/>
            <person name="Henrissat B."/>
            <person name="Grigoriev I.V."/>
            <person name="Spatafora J.W."/>
            <person name="Aime M.C."/>
        </authorList>
    </citation>
    <scope>NUCLEOTIDE SEQUENCE [LARGE SCALE GENOMIC DNA]</scope>
    <source>
        <strain evidence="8 9">MCA 4658</strain>
    </source>
</reference>
<feature type="compositionally biased region" description="Gly residues" evidence="7">
    <location>
        <begin position="520"/>
        <end position="534"/>
    </location>
</feature>
<dbReference type="GO" id="GO:0006884">
    <property type="term" value="P:cell volume homeostasis"/>
    <property type="evidence" value="ECO:0007669"/>
    <property type="project" value="InterPro"/>
</dbReference>
<dbReference type="GO" id="GO:0008597">
    <property type="term" value="F:calcium-dependent protein serine/threonine phosphatase regulator activity"/>
    <property type="evidence" value="ECO:0007669"/>
    <property type="project" value="TreeGrafter"/>
</dbReference>
<dbReference type="GO" id="GO:0005886">
    <property type="term" value="C:plasma membrane"/>
    <property type="evidence" value="ECO:0007669"/>
    <property type="project" value="InterPro"/>
</dbReference>
<feature type="compositionally biased region" description="Acidic residues" evidence="7">
    <location>
        <begin position="198"/>
        <end position="211"/>
    </location>
</feature>
<feature type="region of interest" description="Disordered" evidence="7">
    <location>
        <begin position="192"/>
        <end position="219"/>
    </location>
</feature>
<dbReference type="GO" id="GO:0000387">
    <property type="term" value="P:spliceosomal snRNP assembly"/>
    <property type="evidence" value="ECO:0007669"/>
    <property type="project" value="InterPro"/>
</dbReference>
<dbReference type="InterPro" id="IPR011993">
    <property type="entry name" value="PH-like_dom_sf"/>
</dbReference>
<keyword evidence="5" id="KW-0963">Cytoplasm</keyword>
<protein>
    <submittedName>
        <fullName evidence="8">Calcipressin-domain-containing protein</fullName>
    </submittedName>
</protein>
<dbReference type="OrthoDB" id="17212at2759"/>
<evidence type="ECO:0000256" key="3">
    <source>
        <dbReference type="ARBA" id="ARBA00007054"/>
    </source>
</evidence>
<dbReference type="EMBL" id="KZ819525">
    <property type="protein sequence ID" value="PWN38863.1"/>
    <property type="molecule type" value="Genomic_DNA"/>
</dbReference>
<dbReference type="InParanoid" id="A0A316VR33"/>
<dbReference type="AlphaFoldDB" id="A0A316VR33"/>
<feature type="region of interest" description="Disordered" evidence="7">
    <location>
        <begin position="1"/>
        <end position="31"/>
    </location>
</feature>
<gene>
    <name evidence="8" type="ORF">IE81DRAFT_327077</name>
</gene>
<dbReference type="PANTHER" id="PTHR10300:SF14">
    <property type="entry name" value="PROTEIN SARAH"/>
    <property type="match status" value="1"/>
</dbReference>